<dbReference type="AlphaFoldDB" id="A0A0G3FER2"/>
<dbReference type="CDD" id="cd07205">
    <property type="entry name" value="Pat_PNPLA6_PNPLA7_NTE1_like"/>
    <property type="match status" value="1"/>
</dbReference>
<dbReference type="PANTHER" id="PTHR14226:SF76">
    <property type="entry name" value="NTE FAMILY PROTEIN RSSA"/>
    <property type="match status" value="1"/>
</dbReference>
<organism evidence="5">
    <name type="scientific">uncultured organism</name>
    <dbReference type="NCBI Taxonomy" id="155900"/>
    <lineage>
        <taxon>unclassified sequences</taxon>
        <taxon>environmental samples</taxon>
    </lineage>
</organism>
<dbReference type="Gene3D" id="3.40.1090.10">
    <property type="entry name" value="Cytosolic phospholipase A2 catalytic domain"/>
    <property type="match status" value="2"/>
</dbReference>
<dbReference type="Gene3D" id="2.40.160.50">
    <property type="entry name" value="membrane protein fhac: a member of the omp85/tpsb transporter family"/>
    <property type="match status" value="1"/>
</dbReference>
<feature type="domain" description="PNPLA" evidence="4">
    <location>
        <begin position="74"/>
        <end position="266"/>
    </location>
</feature>
<dbReference type="PROSITE" id="PS51635">
    <property type="entry name" value="PNPLA"/>
    <property type="match status" value="1"/>
</dbReference>
<sequence length="749" mass="82547">MHILFWKAQHLSGTRTGEDTMRKHLRSLSFILLSLFFVAFPMSAFSEASPADALAAAQKHHDEWGFPHRDGIVLVLSGGGTKGLAHIGVIEVLERENIPIAAIVGTSMGAIIGGLYASGYSAAEMKEIISGLDMMEIISNRSSAEAVDVNYNKPPSSGSAIFNVFMDEEKKPRSNRGMLRAKGLYTFLNEMTTRVTVTDFNLLPIPFAAMATDLETGESVVLRDGNLASALRASLSIPGIFEPWEMNGRLLVDGGLRANLPVLEAKKLFPGHPVVAVNLSPGNITKKRENLRSLLEVMAQTVEILMVHQVRVNAAAADLVISPKVKDFGVLQSDGYDQIIARGSAAAEPMIEQLRNITCLPDQTFCEFRHVDPPSSVKPVVTEIRFEGIPESIAKVLHSKYEDWIGAPLDMEKVADAVKILSIGDDFVSVEGRAQTLTEGTAAVVFFIERPSKYEFGLGGYASNLYPDSWISLTAQMRDIFLEGDVGSAEYRFGSKWGAMLRYFTPKTSHDTQFGIVLSAREEGFDPGNAASFELERYTGRVAWYKDFGRKARIGLGYAAERIEHGDDGTMDGPYINFTFNNLDDPILPTKGLSINSDIWFPNGETTITHTRFHTYLPIWRTWNVVLSGGLKTGDVDDPAYAATLGTNEELFSLASHPLVGDQAYWIHLGAAKIITRSWWGGINLEIFGNFGQTMREWENDQSWWEAGIALSAPMTNFSSRVMLIYDQSGEFTLGYSIGIPMWWNGPLP</sequence>
<dbReference type="InterPro" id="IPR002641">
    <property type="entry name" value="PNPLA_dom"/>
</dbReference>
<evidence type="ECO:0000313" key="5">
    <source>
        <dbReference type="EMBL" id="AKJ87217.1"/>
    </source>
</evidence>
<dbReference type="InterPro" id="IPR016035">
    <property type="entry name" value="Acyl_Trfase/lysoPLipase"/>
</dbReference>
<dbReference type="Pfam" id="PF01734">
    <property type="entry name" value="Patatin"/>
    <property type="match status" value="1"/>
</dbReference>
<protein>
    <recommendedName>
        <fullName evidence="4">PNPLA domain-containing protein</fullName>
    </recommendedName>
</protein>
<keyword evidence="1" id="KW-0378">Hydrolase</keyword>
<dbReference type="PANTHER" id="PTHR14226">
    <property type="entry name" value="NEUROPATHY TARGET ESTERASE/SWISS CHEESE D.MELANOGASTER"/>
    <property type="match status" value="1"/>
</dbReference>
<keyword evidence="3" id="KW-0443">Lipid metabolism</keyword>
<evidence type="ECO:0000259" key="4">
    <source>
        <dbReference type="PROSITE" id="PS51635"/>
    </source>
</evidence>
<name>A0A0G3FER2_9ZZZZ</name>
<accession>A0A0G3FER2</accession>
<evidence type="ECO:0000256" key="2">
    <source>
        <dbReference type="ARBA" id="ARBA00022963"/>
    </source>
</evidence>
<evidence type="ECO:0000256" key="3">
    <source>
        <dbReference type="ARBA" id="ARBA00023098"/>
    </source>
</evidence>
<dbReference type="InterPro" id="IPR050301">
    <property type="entry name" value="NTE"/>
</dbReference>
<keyword evidence="2" id="KW-0442">Lipid degradation</keyword>
<dbReference type="SUPFAM" id="SSF52151">
    <property type="entry name" value="FabD/lysophospholipase-like"/>
    <property type="match status" value="1"/>
</dbReference>
<dbReference type="EMBL" id="KP347722">
    <property type="protein sequence ID" value="AKJ87217.1"/>
    <property type="molecule type" value="Genomic_DNA"/>
</dbReference>
<dbReference type="GO" id="GO:0016787">
    <property type="term" value="F:hydrolase activity"/>
    <property type="evidence" value="ECO:0007669"/>
    <property type="project" value="UniProtKB-KW"/>
</dbReference>
<reference evidence="5" key="1">
    <citation type="submission" date="2014-12" db="EMBL/GenBank/DDBJ databases">
        <title>Investigation of esterase diversity in environmental metagenomes.</title>
        <authorList>
            <person name="Popovic A."/>
            <person name="Tchigvintsev A."/>
            <person name="Nocek B."/>
            <person name="Hajighasemi M."/>
            <person name="Brown G."/>
            <person name="Xu X."/>
            <person name="Li H."/>
            <person name="Glinos J."/>
            <person name="Yim V."/>
            <person name="Pelletier E."/>
            <person name="Chernikova T.N."/>
            <person name="Golyshina O.V."/>
            <person name="Tran H."/>
            <person name="Le Paslier D."/>
            <person name="Yakimov M.M."/>
            <person name="Savchenko A."/>
            <person name="Golyshin P.N."/>
            <person name="Yakunin A.F."/>
        </authorList>
    </citation>
    <scope>NUCLEOTIDE SEQUENCE</scope>
</reference>
<evidence type="ECO:0000256" key="1">
    <source>
        <dbReference type="ARBA" id="ARBA00022801"/>
    </source>
</evidence>
<dbReference type="GO" id="GO:0016042">
    <property type="term" value="P:lipid catabolic process"/>
    <property type="evidence" value="ECO:0007669"/>
    <property type="project" value="UniProtKB-KW"/>
</dbReference>
<proteinExistence type="predicted"/>